<dbReference type="Proteomes" id="UP001212841">
    <property type="component" value="Unassembled WGS sequence"/>
</dbReference>
<sequence>MQGAGVLRLWRMTRMVKYFPFLKRIKRTDGSEYVNGNKRAVFKSENVLEMGLRHVIHCSEDSLLVMEAAGKAPQGCTAQTDPMDLVLLQDLLDGLYKASALFWLKWIGQRKYTRRWRKVVYRSAPMLKLLTYQPTGAAPTYIWIRESAFTIDAFVRIGLTEEVEPYMQFMQARMEELKFDGSLQVIYFVPPPTNFPIQPRAPRRLPQLSPRPNWQCPSIISPTDVCEVCVDSGSEALFWQTEHRLQFPEYEVNECKKHKKHFEERPKTLVRGMDPHVMFNIRSLAEERKRAEEKRYFDGNFKEIGTSRKHTSEPVKLTKKPSLIVNPSGVTILFFLSSNGSATKAEAVLVSLERSHVMPKSET</sequence>
<evidence type="ECO:0000313" key="2">
    <source>
        <dbReference type="Proteomes" id="UP001212841"/>
    </source>
</evidence>
<dbReference type="GO" id="GO:0003824">
    <property type="term" value="F:catalytic activity"/>
    <property type="evidence" value="ECO:0007669"/>
    <property type="project" value="UniProtKB-ARBA"/>
</dbReference>
<keyword evidence="2" id="KW-1185">Reference proteome</keyword>
<protein>
    <submittedName>
        <fullName evidence="1">Uncharacterized protein</fullName>
    </submittedName>
</protein>
<dbReference type="AlphaFoldDB" id="A0AAD5X0X4"/>
<reference evidence="1" key="1">
    <citation type="submission" date="2020-05" db="EMBL/GenBank/DDBJ databases">
        <title>Phylogenomic resolution of chytrid fungi.</title>
        <authorList>
            <person name="Stajich J.E."/>
            <person name="Amses K."/>
            <person name="Simmons R."/>
            <person name="Seto K."/>
            <person name="Myers J."/>
            <person name="Bonds A."/>
            <person name="Quandt C.A."/>
            <person name="Barry K."/>
            <person name="Liu P."/>
            <person name="Grigoriev I."/>
            <person name="Longcore J.E."/>
            <person name="James T.Y."/>
        </authorList>
    </citation>
    <scope>NUCLEOTIDE SEQUENCE</scope>
    <source>
        <strain evidence="1">JEL0318</strain>
    </source>
</reference>
<dbReference type="InterPro" id="IPR012341">
    <property type="entry name" value="6hp_glycosidase-like_sf"/>
</dbReference>
<proteinExistence type="predicted"/>
<organism evidence="1 2">
    <name type="scientific">Rhizophlyctis rosea</name>
    <dbReference type="NCBI Taxonomy" id="64517"/>
    <lineage>
        <taxon>Eukaryota</taxon>
        <taxon>Fungi</taxon>
        <taxon>Fungi incertae sedis</taxon>
        <taxon>Chytridiomycota</taxon>
        <taxon>Chytridiomycota incertae sedis</taxon>
        <taxon>Chytridiomycetes</taxon>
        <taxon>Rhizophlyctidales</taxon>
        <taxon>Rhizophlyctidaceae</taxon>
        <taxon>Rhizophlyctis</taxon>
    </lineage>
</organism>
<dbReference type="EMBL" id="JADGJD010000528">
    <property type="protein sequence ID" value="KAJ3050316.1"/>
    <property type="molecule type" value="Genomic_DNA"/>
</dbReference>
<dbReference type="Gene3D" id="1.50.10.10">
    <property type="match status" value="1"/>
</dbReference>
<accession>A0AAD5X0X4</accession>
<dbReference type="InterPro" id="IPR008928">
    <property type="entry name" value="6-hairpin_glycosidase_sf"/>
</dbReference>
<comment type="caution">
    <text evidence="1">The sequence shown here is derived from an EMBL/GenBank/DDBJ whole genome shotgun (WGS) entry which is preliminary data.</text>
</comment>
<dbReference type="GO" id="GO:0005975">
    <property type="term" value="P:carbohydrate metabolic process"/>
    <property type="evidence" value="ECO:0007669"/>
    <property type="project" value="InterPro"/>
</dbReference>
<name>A0AAD5X0X4_9FUNG</name>
<dbReference type="SUPFAM" id="SSF48208">
    <property type="entry name" value="Six-hairpin glycosidases"/>
    <property type="match status" value="1"/>
</dbReference>
<evidence type="ECO:0000313" key="1">
    <source>
        <dbReference type="EMBL" id="KAJ3050316.1"/>
    </source>
</evidence>
<gene>
    <name evidence="1" type="ORF">HK097_008713</name>
</gene>